<dbReference type="OrthoDB" id="337053at2759"/>
<dbReference type="GeneID" id="92367791"/>
<organism evidence="2 3">
    <name type="scientific">Cryptosporidium andersoni</name>
    <dbReference type="NCBI Taxonomy" id="117008"/>
    <lineage>
        <taxon>Eukaryota</taxon>
        <taxon>Sar</taxon>
        <taxon>Alveolata</taxon>
        <taxon>Apicomplexa</taxon>
        <taxon>Conoidasida</taxon>
        <taxon>Coccidia</taxon>
        <taxon>Eucoccidiorida</taxon>
        <taxon>Eimeriorina</taxon>
        <taxon>Cryptosporidiidae</taxon>
        <taxon>Cryptosporidium</taxon>
    </lineage>
</organism>
<dbReference type="VEuPathDB" id="CryptoDB:cand_036070"/>
<dbReference type="AlphaFoldDB" id="A0A1J4MYM2"/>
<feature type="chain" id="PRO_5013312231" evidence="1">
    <location>
        <begin position="17"/>
        <end position="466"/>
    </location>
</feature>
<gene>
    <name evidence="2" type="ORF">cand_036070</name>
</gene>
<proteinExistence type="predicted"/>
<dbReference type="EMBL" id="LRBS01000007">
    <property type="protein sequence ID" value="OII78180.1"/>
    <property type="molecule type" value="Genomic_DNA"/>
</dbReference>
<evidence type="ECO:0000313" key="2">
    <source>
        <dbReference type="EMBL" id="OII78180.1"/>
    </source>
</evidence>
<sequence length="466" mass="55999">MFILILICNNISCILLKDNDYKEYIDDKELSKNFPGSLKTHYSRFGIKKGTVGNIMHKLPSRKDSIIITTNWEDNDYVIAVFIMFLLERLKLAYNIFNYSDFSHWVMGRIPPLDAFSEENKIVQKLPEWDKWWNIESNITKVCSEFYHLYYTINSFGIFKLFYEKDYTFKKIKPYWSLLGVFSRERLKDSTFLNELTYSELKTRILTELKLKKNTTLEYHTQIEKLSDNFQNNKIKNFNNENKYTKLFKTVRNTFKLFRSAYRHVKNIKKQRKFNSENGDSNIELLPDWWDNELDIITAIILTTFKYQYLYQISIINFKNKHKHEKPSLTWKQFNKMLCKAIFCIKNQKFINSIDSIPIWHRFGNKWQTFPQGVMIRILDSISRLSLNTSGWDIYDYIICACFYYILEREKLRVEWFALGPLSGSSSTRFWRKFKIFLRRIFGRNKGLFDISSGWFKDKEEDGDSE</sequence>
<keyword evidence="1" id="KW-0732">Signal</keyword>
<feature type="signal peptide" evidence="1">
    <location>
        <begin position="1"/>
        <end position="16"/>
    </location>
</feature>
<comment type="caution">
    <text evidence="2">The sequence shown here is derived from an EMBL/GenBank/DDBJ whole genome shotgun (WGS) entry which is preliminary data.</text>
</comment>
<keyword evidence="3" id="KW-1185">Reference proteome</keyword>
<reference evidence="2 3" key="1">
    <citation type="submission" date="2016-10" db="EMBL/GenBank/DDBJ databases">
        <title>Reductive evolution of mitochondrial metabolism and differential evolution of invasion-related proteins in Cryptosporidium.</title>
        <authorList>
            <person name="Liu S."/>
            <person name="Roellig D.M."/>
            <person name="Guo Y."/>
            <person name="Li N."/>
            <person name="Frace M.A."/>
            <person name="Tang K."/>
            <person name="Zhang L."/>
            <person name="Feng Y."/>
            <person name="Xiao L."/>
        </authorList>
    </citation>
    <scope>NUCLEOTIDE SEQUENCE [LARGE SCALE GENOMIC DNA]</scope>
    <source>
        <strain evidence="2">30847</strain>
    </source>
</reference>
<evidence type="ECO:0000313" key="3">
    <source>
        <dbReference type="Proteomes" id="UP000186804"/>
    </source>
</evidence>
<evidence type="ECO:0000256" key="1">
    <source>
        <dbReference type="SAM" id="SignalP"/>
    </source>
</evidence>
<protein>
    <submittedName>
        <fullName evidence="2">Uncharacterized protein</fullName>
    </submittedName>
</protein>
<accession>A0A1J4MYM2</accession>
<dbReference type="RefSeq" id="XP_067070026.1">
    <property type="nucleotide sequence ID" value="XM_067213833.1"/>
</dbReference>
<name>A0A1J4MYM2_9CRYT</name>
<dbReference type="Proteomes" id="UP000186804">
    <property type="component" value="Unassembled WGS sequence"/>
</dbReference>